<accession>A0ABW7QAG1</accession>
<dbReference type="CDD" id="cd01392">
    <property type="entry name" value="HTH_LacI"/>
    <property type="match status" value="1"/>
</dbReference>
<dbReference type="PANTHER" id="PTHR30146:SF109">
    <property type="entry name" value="HTH-TYPE TRANSCRIPTIONAL REGULATOR GALS"/>
    <property type="match status" value="1"/>
</dbReference>
<keyword evidence="3" id="KW-0804">Transcription</keyword>
<dbReference type="InterPro" id="IPR000843">
    <property type="entry name" value="HTH_LacI"/>
</dbReference>
<dbReference type="SUPFAM" id="SSF53822">
    <property type="entry name" value="Periplasmic binding protein-like I"/>
    <property type="match status" value="1"/>
</dbReference>
<gene>
    <name evidence="5" type="ORF">ACH3VR_16035</name>
</gene>
<comment type="caution">
    <text evidence="5">The sequence shown here is derived from an EMBL/GenBank/DDBJ whole genome shotgun (WGS) entry which is preliminary data.</text>
</comment>
<proteinExistence type="predicted"/>
<feature type="domain" description="HTH lacI-type" evidence="4">
    <location>
        <begin position="6"/>
        <end position="60"/>
    </location>
</feature>
<dbReference type="InterPro" id="IPR010982">
    <property type="entry name" value="Lambda_DNA-bd_dom_sf"/>
</dbReference>
<dbReference type="Gene3D" id="3.40.50.2300">
    <property type="match status" value="2"/>
</dbReference>
<name>A0ABW7QAG1_9MICO</name>
<dbReference type="GO" id="GO:0003677">
    <property type="term" value="F:DNA binding"/>
    <property type="evidence" value="ECO:0007669"/>
    <property type="project" value="UniProtKB-KW"/>
</dbReference>
<keyword evidence="1" id="KW-0805">Transcription regulation</keyword>
<protein>
    <submittedName>
        <fullName evidence="5">LacI family DNA-binding transcriptional regulator</fullName>
    </submittedName>
</protein>
<evidence type="ECO:0000256" key="3">
    <source>
        <dbReference type="ARBA" id="ARBA00023163"/>
    </source>
</evidence>
<dbReference type="InterPro" id="IPR046335">
    <property type="entry name" value="LacI/GalR-like_sensor"/>
</dbReference>
<keyword evidence="2 5" id="KW-0238">DNA-binding</keyword>
<dbReference type="EMBL" id="JBIQWL010000006">
    <property type="protein sequence ID" value="MFH8251876.1"/>
    <property type="molecule type" value="Genomic_DNA"/>
</dbReference>
<dbReference type="Gene3D" id="1.10.260.40">
    <property type="entry name" value="lambda repressor-like DNA-binding domains"/>
    <property type="match status" value="1"/>
</dbReference>
<reference evidence="5 6" key="1">
    <citation type="submission" date="2024-09" db="EMBL/GenBank/DDBJ databases">
        <authorList>
            <person name="Pan X."/>
        </authorList>
    </citation>
    <scope>NUCLEOTIDE SEQUENCE [LARGE SCALE GENOMIC DNA]</scope>
    <source>
        <strain evidence="5 6">B2969</strain>
    </source>
</reference>
<dbReference type="SUPFAM" id="SSF47413">
    <property type="entry name" value="lambda repressor-like DNA-binding domains"/>
    <property type="match status" value="1"/>
</dbReference>
<dbReference type="Pfam" id="PF00356">
    <property type="entry name" value="LacI"/>
    <property type="match status" value="1"/>
</dbReference>
<dbReference type="SMART" id="SM00354">
    <property type="entry name" value="HTH_LACI"/>
    <property type="match status" value="1"/>
</dbReference>
<evidence type="ECO:0000313" key="5">
    <source>
        <dbReference type="EMBL" id="MFH8251876.1"/>
    </source>
</evidence>
<evidence type="ECO:0000313" key="6">
    <source>
        <dbReference type="Proteomes" id="UP001610861"/>
    </source>
</evidence>
<dbReference type="PROSITE" id="PS50932">
    <property type="entry name" value="HTH_LACI_2"/>
    <property type="match status" value="1"/>
</dbReference>
<organism evidence="5 6">
    <name type="scientific">Microbacterium alkaliflavum</name>
    <dbReference type="NCBI Taxonomy" id="3248839"/>
    <lineage>
        <taxon>Bacteria</taxon>
        <taxon>Bacillati</taxon>
        <taxon>Actinomycetota</taxon>
        <taxon>Actinomycetes</taxon>
        <taxon>Micrococcales</taxon>
        <taxon>Microbacteriaceae</taxon>
        <taxon>Microbacterium</taxon>
    </lineage>
</organism>
<dbReference type="Pfam" id="PF13377">
    <property type="entry name" value="Peripla_BP_3"/>
    <property type="match status" value="1"/>
</dbReference>
<dbReference type="RefSeq" id="WP_397557326.1">
    <property type="nucleotide sequence ID" value="NZ_JBIQWL010000006.1"/>
</dbReference>
<dbReference type="CDD" id="cd06267">
    <property type="entry name" value="PBP1_LacI_sugar_binding-like"/>
    <property type="match status" value="1"/>
</dbReference>
<evidence type="ECO:0000256" key="2">
    <source>
        <dbReference type="ARBA" id="ARBA00023125"/>
    </source>
</evidence>
<dbReference type="Proteomes" id="UP001610861">
    <property type="component" value="Unassembled WGS sequence"/>
</dbReference>
<dbReference type="PANTHER" id="PTHR30146">
    <property type="entry name" value="LACI-RELATED TRANSCRIPTIONAL REPRESSOR"/>
    <property type="match status" value="1"/>
</dbReference>
<evidence type="ECO:0000259" key="4">
    <source>
        <dbReference type="PROSITE" id="PS50932"/>
    </source>
</evidence>
<keyword evidence="6" id="KW-1185">Reference proteome</keyword>
<dbReference type="InterPro" id="IPR028082">
    <property type="entry name" value="Peripla_BP_I"/>
</dbReference>
<evidence type="ECO:0000256" key="1">
    <source>
        <dbReference type="ARBA" id="ARBA00023015"/>
    </source>
</evidence>
<sequence length="331" mass="34409">MPARRITIYDVAEAAGVSKSLVSLVLRGSPGVSDGARLRVQRAMEELGYRRNHAASALAAHRTLTVGLLIDDYTNQWFVDFVHGLEPVLAAEGYRLSVVEAGADRAAAVNGLLSTRPDGVVVAMDVPEDLVAADAPPVVVAGTREHIPDSVDTVANDDRLGARLATEHLVGLGHTRIGHLAAAGGAGAARHASFVASMREAGLDPLVSAPVPVAATEVMGYASARDMLRAHPGITAIFAANDSMAVGALGAAHELGLEVPGRLSVIGYDDTPLARMRLVDLTTIDDKSVAVGEAAGRMLIARMEGSDDPQVHTTVEPTLVVRTTTAHAPEG</sequence>